<sequence length="84" mass="9314">MTFLLNELKKGQSASIVSLIHEPGKEDLFRNILDIGLLPGIKVYVLEKYSSQKKIILRAGDVEIAIREGEAELIRIGDVTDGSF</sequence>
<protein>
    <submittedName>
        <fullName evidence="3">Iron transporter FeoA</fullName>
    </submittedName>
</protein>
<dbReference type="SMART" id="SM00899">
    <property type="entry name" value="FeoA"/>
    <property type="match status" value="1"/>
</dbReference>
<name>A0A1D7UXV6_9LEPT</name>
<dbReference type="KEGG" id="laj:A0128_11495"/>
<dbReference type="Pfam" id="PF04023">
    <property type="entry name" value="FeoA"/>
    <property type="match status" value="1"/>
</dbReference>
<feature type="domain" description="Ferrous iron transporter FeoA-like" evidence="2">
    <location>
        <begin position="3"/>
        <end position="78"/>
    </location>
</feature>
<evidence type="ECO:0000313" key="3">
    <source>
        <dbReference type="EMBL" id="AOP34417.1"/>
    </source>
</evidence>
<evidence type="ECO:0000256" key="1">
    <source>
        <dbReference type="ARBA" id="ARBA00023004"/>
    </source>
</evidence>
<dbReference type="InterPro" id="IPR038157">
    <property type="entry name" value="FeoA_core_dom"/>
</dbReference>
<keyword evidence="4" id="KW-1185">Reference proteome</keyword>
<reference evidence="3 4" key="1">
    <citation type="submission" date="2016-04" db="EMBL/GenBank/DDBJ databases">
        <title>Complete genome seqeunce of Leptospira alstonii serovar Room22.</title>
        <authorList>
            <person name="Nally J.E."/>
            <person name="Bayles D.O."/>
            <person name="Hurley D."/>
            <person name="Fanning S."/>
            <person name="McMahon B.J."/>
            <person name="Arent Z."/>
        </authorList>
    </citation>
    <scope>NUCLEOTIDE SEQUENCE [LARGE SCALE GENOMIC DNA]</scope>
    <source>
        <strain evidence="3 4">GWTS #1</strain>
    </source>
</reference>
<dbReference type="EMBL" id="CP015217">
    <property type="protein sequence ID" value="AOP34417.1"/>
    <property type="molecule type" value="Genomic_DNA"/>
</dbReference>
<dbReference type="RefSeq" id="WP_069607645.1">
    <property type="nucleotide sequence ID" value="NZ_CP015217.1"/>
</dbReference>
<organism evidence="3 4">
    <name type="scientific">Leptospira tipperaryensis</name>
    <dbReference type="NCBI Taxonomy" id="2564040"/>
    <lineage>
        <taxon>Bacteria</taxon>
        <taxon>Pseudomonadati</taxon>
        <taxon>Spirochaetota</taxon>
        <taxon>Spirochaetia</taxon>
        <taxon>Leptospirales</taxon>
        <taxon>Leptospiraceae</taxon>
        <taxon>Leptospira</taxon>
    </lineage>
</organism>
<evidence type="ECO:0000313" key="4">
    <source>
        <dbReference type="Proteomes" id="UP000094197"/>
    </source>
</evidence>
<gene>
    <name evidence="3" type="ORF">A0128_11495</name>
</gene>
<dbReference type="SUPFAM" id="SSF50037">
    <property type="entry name" value="C-terminal domain of transcriptional repressors"/>
    <property type="match status" value="1"/>
</dbReference>
<proteinExistence type="predicted"/>
<dbReference type="OrthoDB" id="9811076at2"/>
<dbReference type="Proteomes" id="UP000094197">
    <property type="component" value="Chromosome 1"/>
</dbReference>
<dbReference type="AlphaFoldDB" id="A0A1D7UXV6"/>
<accession>A0A1D7UXV6</accession>
<dbReference type="GO" id="GO:0046914">
    <property type="term" value="F:transition metal ion binding"/>
    <property type="evidence" value="ECO:0007669"/>
    <property type="project" value="InterPro"/>
</dbReference>
<evidence type="ECO:0000259" key="2">
    <source>
        <dbReference type="SMART" id="SM00899"/>
    </source>
</evidence>
<keyword evidence="1" id="KW-0408">Iron</keyword>
<dbReference type="InterPro" id="IPR008988">
    <property type="entry name" value="Transcriptional_repressor_C"/>
</dbReference>
<dbReference type="Gene3D" id="2.30.30.90">
    <property type="match status" value="1"/>
</dbReference>
<dbReference type="InterPro" id="IPR007167">
    <property type="entry name" value="Fe-transptr_FeoA-like"/>
</dbReference>